<keyword evidence="3" id="KW-1185">Reference proteome</keyword>
<dbReference type="Pfam" id="PF03133">
    <property type="entry name" value="TTL"/>
    <property type="match status" value="1"/>
</dbReference>
<name>A0AAD9S0X8_PHOAM</name>
<reference evidence="2" key="1">
    <citation type="submission" date="2023-06" db="EMBL/GenBank/DDBJ databases">
        <authorList>
            <person name="Noh H."/>
        </authorList>
    </citation>
    <scope>NUCLEOTIDE SEQUENCE</scope>
    <source>
        <strain evidence="2">DUCC20226</strain>
    </source>
</reference>
<sequence length="480" mass="53824">MHVYIHPAVPWLGDHLKSFIRKLVPDAVFIDDFDDFPPDASSVFQYCDGWALNRNFAILNTAQSALINAYPNSDALARKDYLSKVIEFWAAKRPDSILRTNVPLTVRLSLDYAEYVDEALTAADDLTLLSSLEENEFRAAKEREWWILKPALVDCGAGIRLFSTIDELASCLELAEFEVDEDNESDLSERAVEGNGKSADDTENGISNDFSPTLKSPGLNSLDVLVTAAGAISLEKDKSGIQRAPKPQYVFKEGGRIPSAQIREFVAQRYVISIPPMEMRKWHVRAYVLSMGRLKVYVFKEMLALLAGEDYEPPWLNPSLKSSLTNTALQDEDVFVNKESMRDFWAAPDDLLPGNWKASIFDQICSISAELFRAAAHTMADKFTTVNKCFELFAVDFLVDTNGTAWLLEVNETPAFYDVGIAGRLAVRLMESIICISMEHMGQVPLDDEQNAPVKRRMVQILDETDKLAKSNITEILPED</sequence>
<dbReference type="InterPro" id="IPR027746">
    <property type="entry name" value="TTL"/>
</dbReference>
<protein>
    <submittedName>
        <fullName evidence="2">Uncharacterized protein</fullName>
    </submittedName>
</protein>
<evidence type="ECO:0000256" key="1">
    <source>
        <dbReference type="SAM" id="MobiDB-lite"/>
    </source>
</evidence>
<dbReference type="Proteomes" id="UP001265746">
    <property type="component" value="Unassembled WGS sequence"/>
</dbReference>
<dbReference type="AlphaFoldDB" id="A0AAD9S0X8"/>
<dbReference type="EMBL" id="JAUJFL010000012">
    <property type="protein sequence ID" value="KAK2596016.1"/>
    <property type="molecule type" value="Genomic_DNA"/>
</dbReference>
<dbReference type="GO" id="GO:0000932">
    <property type="term" value="C:P-body"/>
    <property type="evidence" value="ECO:0007669"/>
    <property type="project" value="TreeGrafter"/>
</dbReference>
<dbReference type="PANTHER" id="PTHR47551">
    <property type="entry name" value="TUBULIN--TYROSINE LIGASE PBY1-RELATED"/>
    <property type="match status" value="1"/>
</dbReference>
<evidence type="ECO:0000313" key="3">
    <source>
        <dbReference type="Proteomes" id="UP001265746"/>
    </source>
</evidence>
<evidence type="ECO:0000313" key="2">
    <source>
        <dbReference type="EMBL" id="KAK2596016.1"/>
    </source>
</evidence>
<gene>
    <name evidence="2" type="ORF">N8I77_013527</name>
</gene>
<organism evidence="2 3">
    <name type="scientific">Phomopsis amygdali</name>
    <name type="common">Fusicoccum amygdali</name>
    <dbReference type="NCBI Taxonomy" id="1214568"/>
    <lineage>
        <taxon>Eukaryota</taxon>
        <taxon>Fungi</taxon>
        <taxon>Dikarya</taxon>
        <taxon>Ascomycota</taxon>
        <taxon>Pezizomycotina</taxon>
        <taxon>Sordariomycetes</taxon>
        <taxon>Sordariomycetidae</taxon>
        <taxon>Diaporthales</taxon>
        <taxon>Diaporthaceae</taxon>
        <taxon>Diaporthe</taxon>
    </lineage>
</organism>
<dbReference type="PROSITE" id="PS51221">
    <property type="entry name" value="TTL"/>
    <property type="match status" value="1"/>
</dbReference>
<comment type="caution">
    <text evidence="2">The sequence shown here is derived from an EMBL/GenBank/DDBJ whole genome shotgun (WGS) entry which is preliminary data.</text>
</comment>
<dbReference type="PANTHER" id="PTHR47551:SF1">
    <property type="entry name" value="TUBULIN--TYROSINE LIGASE PBY1-RELATED"/>
    <property type="match status" value="1"/>
</dbReference>
<dbReference type="InterPro" id="IPR004344">
    <property type="entry name" value="TTL/TTLL_fam"/>
</dbReference>
<dbReference type="Gene3D" id="3.30.470.20">
    <property type="entry name" value="ATP-grasp fold, B domain"/>
    <property type="match status" value="1"/>
</dbReference>
<accession>A0AAD9S0X8</accession>
<feature type="region of interest" description="Disordered" evidence="1">
    <location>
        <begin position="183"/>
        <end position="212"/>
    </location>
</feature>
<proteinExistence type="predicted"/>
<dbReference type="SUPFAM" id="SSF56059">
    <property type="entry name" value="Glutathione synthetase ATP-binding domain-like"/>
    <property type="match status" value="1"/>
</dbReference>